<evidence type="ECO:0000256" key="8">
    <source>
        <dbReference type="ARBA" id="ARBA00023128"/>
    </source>
</evidence>
<dbReference type="PROSITE" id="PS00055">
    <property type="entry name" value="RIBOSOMAL_S12"/>
    <property type="match status" value="1"/>
</dbReference>
<dbReference type="EMBL" id="JARKHS020003968">
    <property type="protein sequence ID" value="KAK8785078.1"/>
    <property type="molecule type" value="Genomic_DNA"/>
</dbReference>
<dbReference type="SMART" id="SM00584">
    <property type="entry name" value="TLDc"/>
    <property type="match status" value="1"/>
</dbReference>
<evidence type="ECO:0000256" key="1">
    <source>
        <dbReference type="ARBA" id="ARBA00004156"/>
    </source>
</evidence>
<evidence type="ECO:0000256" key="12">
    <source>
        <dbReference type="ARBA" id="ARBA00034103"/>
    </source>
</evidence>
<comment type="subcellular location">
    <subcellularLocation>
        <location evidence="1">Cytoplasmic vesicle membrane</location>
    </subcellularLocation>
    <subcellularLocation>
        <location evidence="3">Endomembrane system</location>
        <topology evidence="3">Peripheral membrane protein</topology>
    </subcellularLocation>
    <subcellularLocation>
        <location evidence="2">Mitochondrion</location>
    </subcellularLocation>
    <subcellularLocation>
        <location evidence="12">Synapse</location>
    </subcellularLocation>
</comment>
<comment type="caution">
    <text evidence="16">The sequence shown here is derived from an EMBL/GenBank/DDBJ whole genome shotgun (WGS) entry which is preliminary data.</text>
</comment>
<dbReference type="GO" id="GO:0030659">
    <property type="term" value="C:cytoplasmic vesicle membrane"/>
    <property type="evidence" value="ECO:0007669"/>
    <property type="project" value="UniProtKB-SubCell"/>
</dbReference>
<comment type="similarity">
    <text evidence="4">Belongs to the universal ribosomal protein uS12 family.</text>
</comment>
<dbReference type="PROSITE" id="PS50086">
    <property type="entry name" value="TBC_RABGAP"/>
    <property type="match status" value="1"/>
</dbReference>
<dbReference type="GO" id="GO:0045202">
    <property type="term" value="C:synapse"/>
    <property type="evidence" value="ECO:0007669"/>
    <property type="project" value="UniProtKB-SubCell"/>
</dbReference>
<keyword evidence="5" id="KW-0809">Transit peptide</keyword>
<evidence type="ECO:0000256" key="10">
    <source>
        <dbReference type="ARBA" id="ARBA00023274"/>
    </source>
</evidence>
<keyword evidence="11" id="KW-0968">Cytoplasmic vesicle</keyword>
<keyword evidence="9" id="KW-0472">Membrane</keyword>
<dbReference type="Gene3D" id="1.10.472.80">
    <property type="entry name" value="Ypt/Rab-GAP domain of gyp1p, domain 3"/>
    <property type="match status" value="1"/>
</dbReference>
<protein>
    <recommendedName>
        <fullName evidence="13">Small ribosomal subunit protein uS12m</fullName>
    </recommendedName>
</protein>
<dbReference type="Pfam" id="PF07534">
    <property type="entry name" value="TLD"/>
    <property type="match status" value="1"/>
</dbReference>
<feature type="domain" description="TLDc" evidence="15">
    <location>
        <begin position="379"/>
        <end position="547"/>
    </location>
</feature>
<dbReference type="SUPFAM" id="SSF50249">
    <property type="entry name" value="Nucleic acid-binding proteins"/>
    <property type="match status" value="1"/>
</dbReference>
<dbReference type="GO" id="GO:0003735">
    <property type="term" value="F:structural constituent of ribosome"/>
    <property type="evidence" value="ECO:0007669"/>
    <property type="project" value="InterPro"/>
</dbReference>
<organism evidence="16 17">
    <name type="scientific">Amblyomma americanum</name>
    <name type="common">Lone star tick</name>
    <dbReference type="NCBI Taxonomy" id="6943"/>
    <lineage>
        <taxon>Eukaryota</taxon>
        <taxon>Metazoa</taxon>
        <taxon>Ecdysozoa</taxon>
        <taxon>Arthropoda</taxon>
        <taxon>Chelicerata</taxon>
        <taxon>Arachnida</taxon>
        <taxon>Acari</taxon>
        <taxon>Parasitiformes</taxon>
        <taxon>Ixodida</taxon>
        <taxon>Ixodoidea</taxon>
        <taxon>Ixodidae</taxon>
        <taxon>Amblyomminae</taxon>
        <taxon>Amblyomma</taxon>
    </lineage>
</organism>
<dbReference type="PANTHER" id="PTHR11652">
    <property type="entry name" value="30S RIBOSOMAL PROTEIN S12 FAMILY MEMBER"/>
    <property type="match status" value="1"/>
</dbReference>
<proteinExistence type="inferred from homology"/>
<dbReference type="InterPro" id="IPR006571">
    <property type="entry name" value="TLDc_dom"/>
</dbReference>
<dbReference type="Pfam" id="PF00566">
    <property type="entry name" value="RabGAP-TBC"/>
    <property type="match status" value="1"/>
</dbReference>
<name>A0AAQ4FEK6_AMBAM</name>
<evidence type="ECO:0000256" key="7">
    <source>
        <dbReference type="ARBA" id="ARBA00023018"/>
    </source>
</evidence>
<evidence type="ECO:0000313" key="17">
    <source>
        <dbReference type="Proteomes" id="UP001321473"/>
    </source>
</evidence>
<dbReference type="PROSITE" id="PS51886">
    <property type="entry name" value="TLDC"/>
    <property type="match status" value="1"/>
</dbReference>
<dbReference type="GO" id="GO:0015935">
    <property type="term" value="C:small ribosomal subunit"/>
    <property type="evidence" value="ECO:0007669"/>
    <property type="project" value="InterPro"/>
</dbReference>
<dbReference type="InterPro" id="IPR006032">
    <property type="entry name" value="Ribosomal_uS12"/>
</dbReference>
<dbReference type="SMART" id="SM00164">
    <property type="entry name" value="TBC"/>
    <property type="match status" value="1"/>
</dbReference>
<dbReference type="InterPro" id="IPR005679">
    <property type="entry name" value="Ribosomal_uS12_bac"/>
</dbReference>
<dbReference type="GO" id="GO:0005739">
    <property type="term" value="C:mitochondrion"/>
    <property type="evidence" value="ECO:0007669"/>
    <property type="project" value="UniProtKB-SubCell"/>
</dbReference>
<reference evidence="16 17" key="1">
    <citation type="journal article" date="2023" name="Arcadia Sci">
        <title>De novo assembly of a long-read Amblyomma americanum tick genome.</title>
        <authorList>
            <person name="Chou S."/>
            <person name="Poskanzer K.E."/>
            <person name="Rollins M."/>
            <person name="Thuy-Boun P.S."/>
        </authorList>
    </citation>
    <scope>NUCLEOTIDE SEQUENCE [LARGE SCALE GENOMIC DNA]</scope>
    <source>
        <strain evidence="16">F_SG_1</strain>
        <tissue evidence="16">Salivary glands</tissue>
    </source>
</reference>
<dbReference type="SUPFAM" id="SSF47923">
    <property type="entry name" value="Ypt/Rab-GAP domain of gyp1p"/>
    <property type="match status" value="1"/>
</dbReference>
<evidence type="ECO:0000313" key="16">
    <source>
        <dbReference type="EMBL" id="KAK8785078.1"/>
    </source>
</evidence>
<evidence type="ECO:0000256" key="6">
    <source>
        <dbReference type="ARBA" id="ARBA00022980"/>
    </source>
</evidence>
<dbReference type="Gene3D" id="1.10.8.270">
    <property type="entry name" value="putative rabgap domain of human tbc1 domain family member 14 like domains"/>
    <property type="match status" value="1"/>
</dbReference>
<evidence type="ECO:0000256" key="13">
    <source>
        <dbReference type="ARBA" id="ARBA00035248"/>
    </source>
</evidence>
<feature type="domain" description="Rab-GAP TBC" evidence="14">
    <location>
        <begin position="60"/>
        <end position="248"/>
    </location>
</feature>
<dbReference type="InterPro" id="IPR000195">
    <property type="entry name" value="Rab-GAP-TBC_dom"/>
</dbReference>
<accession>A0AAQ4FEK6</accession>
<evidence type="ECO:0000256" key="4">
    <source>
        <dbReference type="ARBA" id="ARBA00005657"/>
    </source>
</evidence>
<keyword evidence="6" id="KW-0689">Ribosomal protein</keyword>
<dbReference type="CDD" id="cd03368">
    <property type="entry name" value="Ribosomal_S12"/>
    <property type="match status" value="1"/>
</dbReference>
<evidence type="ECO:0000256" key="5">
    <source>
        <dbReference type="ARBA" id="ARBA00022946"/>
    </source>
</evidence>
<keyword evidence="7" id="KW-0770">Synapse</keyword>
<dbReference type="FunFam" id="2.40.50.140:FF:000115">
    <property type="entry name" value="28S ribosomal protein S12, mitochondrial"/>
    <property type="match status" value="1"/>
</dbReference>
<keyword evidence="8" id="KW-0496">Mitochondrion</keyword>
<evidence type="ECO:0000256" key="3">
    <source>
        <dbReference type="ARBA" id="ARBA00004184"/>
    </source>
</evidence>
<sequence>MALPRCFQADFVDECKVPRPFPASPTPITKVYDDAIQFIKQGKIKEVMSAKNIVRTQHWPIDHPNRGELWLKLCEGHSKGSVEDAYYQSTVKEALGGLQWPLSLPAFADPIFGEDYLLSVEGQRRAERVLYIVSVSHPFVSYCPILHPVASLLLHYLSEEQTYECVCALIEGTVVRHLSTTRIMYDTSAHTLMQLTKRLAKKTYTKLLRHVHREDELEKIFRTWQLWIFRGLPFYHVVRTMDCFLIEGVRALYRIAMAILIIFVQAHPRPSNEGTPDPGSFLDRIIMFCKDIPDNVDRFIKTAYNIQGVSAKVLNDQLLKSEAYVRNRKPMRGVADGSMSGSAFRLEVTSACLTVKESKYGAGGAMHLGMVPLNNFHSEILSAEQMAIIWHWLPPRITMLQPEMIYSTNEHGSSLTNFYLHTDMWEPTVVVVLTTRGERFGAYCSTKWQERKQAYFGTGETFLFTFVPEPKRFVWVGVGSVKDVPHSSKLFLSANQTMFQIGAGLKGPPRHDGLIYDPVLENIHAGGIPPPKKKRRHPLDSKPFMKGVVIKTLIKKPKKPNSANRKCVLVRLSNGKEAAAYVPGVGHNLQEHSVVLVYKSRTKDVPGLKLKVVRGKYDCAHVIRKPQSGS</sequence>
<dbReference type="GO" id="GO:0006412">
    <property type="term" value="P:translation"/>
    <property type="evidence" value="ECO:0007669"/>
    <property type="project" value="InterPro"/>
</dbReference>
<evidence type="ECO:0000259" key="15">
    <source>
        <dbReference type="PROSITE" id="PS51886"/>
    </source>
</evidence>
<dbReference type="InterPro" id="IPR012340">
    <property type="entry name" value="NA-bd_OB-fold"/>
</dbReference>
<dbReference type="Pfam" id="PF00164">
    <property type="entry name" value="Ribosom_S12_S23"/>
    <property type="match status" value="1"/>
</dbReference>
<evidence type="ECO:0000256" key="9">
    <source>
        <dbReference type="ARBA" id="ARBA00023136"/>
    </source>
</evidence>
<keyword evidence="10" id="KW-0687">Ribonucleoprotein</keyword>
<evidence type="ECO:0000256" key="2">
    <source>
        <dbReference type="ARBA" id="ARBA00004173"/>
    </source>
</evidence>
<gene>
    <name evidence="16" type="ORF">V5799_008552</name>
</gene>
<dbReference type="AlphaFoldDB" id="A0AAQ4FEK6"/>
<evidence type="ECO:0000256" key="11">
    <source>
        <dbReference type="ARBA" id="ARBA00023329"/>
    </source>
</evidence>
<dbReference type="InterPro" id="IPR035969">
    <property type="entry name" value="Rab-GAP_TBC_sf"/>
</dbReference>
<evidence type="ECO:0000259" key="14">
    <source>
        <dbReference type="PROSITE" id="PS50086"/>
    </source>
</evidence>
<dbReference type="Gene3D" id="2.40.50.140">
    <property type="entry name" value="Nucleic acid-binding proteins"/>
    <property type="match status" value="1"/>
</dbReference>
<dbReference type="GO" id="GO:0012505">
    <property type="term" value="C:endomembrane system"/>
    <property type="evidence" value="ECO:0007669"/>
    <property type="project" value="UniProtKB-SubCell"/>
</dbReference>
<dbReference type="PRINTS" id="PR01034">
    <property type="entry name" value="RIBOSOMALS12"/>
</dbReference>
<dbReference type="Proteomes" id="UP001321473">
    <property type="component" value="Unassembled WGS sequence"/>
</dbReference>
<keyword evidence="17" id="KW-1185">Reference proteome</keyword>